<sequence>MDNIISDDDIYNLYHNHGSLEIINYFNISTLLISTWKKQQIPRNSNLVFLALSRDEYNTINNHFSYIDSEVKRLIVISNILECTLTSLEHHYLLSTKL</sequence>
<dbReference type="RefSeq" id="WP_045043181.1">
    <property type="nucleotide sequence ID" value="NZ_JZTB01000014.1"/>
</dbReference>
<evidence type="ECO:0000313" key="2">
    <source>
        <dbReference type="Proteomes" id="UP000240728"/>
    </source>
</evidence>
<dbReference type="Proteomes" id="UP000240728">
    <property type="component" value="Unassembled WGS sequence"/>
</dbReference>
<proteinExistence type="predicted"/>
<comment type="caution">
    <text evidence="1">The sequence shown here is derived from an EMBL/GenBank/DDBJ whole genome shotgun (WGS) entry which is preliminary data.</text>
</comment>
<dbReference type="EMBL" id="PYOZ01000010">
    <property type="protein sequence ID" value="PSX44002.1"/>
    <property type="molecule type" value="Genomic_DNA"/>
</dbReference>
<name>A0AAX0YTB0_9GAMM</name>
<dbReference type="AlphaFoldDB" id="A0AAX0YTB0"/>
<reference evidence="1 2" key="1">
    <citation type="submission" date="2018-01" db="EMBL/GenBank/DDBJ databases">
        <title>Whole genome sequencing of Histamine producing bacteria.</title>
        <authorList>
            <person name="Butler K."/>
        </authorList>
    </citation>
    <scope>NUCLEOTIDE SEQUENCE [LARGE SCALE GENOMIC DNA]</scope>
    <source>
        <strain evidence="1 2">A1-4</strain>
    </source>
</reference>
<keyword evidence="2" id="KW-1185">Reference proteome</keyword>
<accession>A0AAX0YTB0</accession>
<gene>
    <name evidence="1" type="ORF">C0W53_15330</name>
</gene>
<organism evidence="1 2">
    <name type="scientific">Photobacterium kishitanii</name>
    <dbReference type="NCBI Taxonomy" id="318456"/>
    <lineage>
        <taxon>Bacteria</taxon>
        <taxon>Pseudomonadati</taxon>
        <taxon>Pseudomonadota</taxon>
        <taxon>Gammaproteobacteria</taxon>
        <taxon>Vibrionales</taxon>
        <taxon>Vibrionaceae</taxon>
        <taxon>Photobacterium</taxon>
    </lineage>
</organism>
<protein>
    <submittedName>
        <fullName evidence="1">Uncharacterized protein</fullName>
    </submittedName>
</protein>
<evidence type="ECO:0000313" key="1">
    <source>
        <dbReference type="EMBL" id="PSX44002.1"/>
    </source>
</evidence>